<dbReference type="OrthoDB" id="2328876at2759"/>
<feature type="non-terminal residue" evidence="1">
    <location>
        <position position="179"/>
    </location>
</feature>
<sequence>TGHTLRRLTLDVITLETMVAASQYIQDIIYLRVSVNFEIPSTFFLWIKKLKLVHLIFYKSFISCTKTFMNDLRMSLPPTVTELGMDFYNPITIELSNFMQSCVAPLRSLVLRYNSEHNDLYLKVLSVSVLTMKTLKTLYFTNSPHNLIWRDTQKQYVNAIKENGVEILTKRDKVYIRDV</sequence>
<feature type="non-terminal residue" evidence="1">
    <location>
        <position position="1"/>
    </location>
</feature>
<name>A0A9N9NIT6_9GLOM</name>
<keyword evidence="2" id="KW-1185">Reference proteome</keyword>
<organism evidence="1 2">
    <name type="scientific">Acaulospora morrowiae</name>
    <dbReference type="NCBI Taxonomy" id="94023"/>
    <lineage>
        <taxon>Eukaryota</taxon>
        <taxon>Fungi</taxon>
        <taxon>Fungi incertae sedis</taxon>
        <taxon>Mucoromycota</taxon>
        <taxon>Glomeromycotina</taxon>
        <taxon>Glomeromycetes</taxon>
        <taxon>Diversisporales</taxon>
        <taxon>Acaulosporaceae</taxon>
        <taxon>Acaulospora</taxon>
    </lineage>
</organism>
<gene>
    <name evidence="1" type="ORF">AMORRO_LOCUS14356</name>
</gene>
<dbReference type="SUPFAM" id="SSF52047">
    <property type="entry name" value="RNI-like"/>
    <property type="match status" value="1"/>
</dbReference>
<dbReference type="Proteomes" id="UP000789342">
    <property type="component" value="Unassembled WGS sequence"/>
</dbReference>
<evidence type="ECO:0000313" key="1">
    <source>
        <dbReference type="EMBL" id="CAG8735737.1"/>
    </source>
</evidence>
<protein>
    <submittedName>
        <fullName evidence="1">15469_t:CDS:1</fullName>
    </submittedName>
</protein>
<comment type="caution">
    <text evidence="1">The sequence shown here is derived from an EMBL/GenBank/DDBJ whole genome shotgun (WGS) entry which is preliminary data.</text>
</comment>
<reference evidence="1" key="1">
    <citation type="submission" date="2021-06" db="EMBL/GenBank/DDBJ databases">
        <authorList>
            <person name="Kallberg Y."/>
            <person name="Tangrot J."/>
            <person name="Rosling A."/>
        </authorList>
    </citation>
    <scope>NUCLEOTIDE SEQUENCE</scope>
    <source>
        <strain evidence="1">CL551</strain>
    </source>
</reference>
<proteinExistence type="predicted"/>
<evidence type="ECO:0000313" key="2">
    <source>
        <dbReference type="Proteomes" id="UP000789342"/>
    </source>
</evidence>
<dbReference type="AlphaFoldDB" id="A0A9N9NIT6"/>
<accession>A0A9N9NIT6</accession>
<dbReference type="EMBL" id="CAJVPV010028132">
    <property type="protein sequence ID" value="CAG8735737.1"/>
    <property type="molecule type" value="Genomic_DNA"/>
</dbReference>